<evidence type="ECO:0008006" key="4">
    <source>
        <dbReference type="Google" id="ProtNLM"/>
    </source>
</evidence>
<gene>
    <name evidence="2" type="ORF">NATSA_00460</name>
</gene>
<dbReference type="EMBL" id="JAFIDN010000001">
    <property type="protein sequence ID" value="MBP3191124.1"/>
    <property type="molecule type" value="Genomic_DNA"/>
</dbReference>
<comment type="caution">
    <text evidence="2">The sequence shown here is derived from an EMBL/GenBank/DDBJ whole genome shotgun (WGS) entry which is preliminary data.</text>
</comment>
<accession>A0A8J7UVF7</accession>
<proteinExistence type="predicted"/>
<feature type="chain" id="PRO_5035289084" description="DUF4402 domain-containing protein" evidence="1">
    <location>
        <begin position="28"/>
        <end position="185"/>
    </location>
</feature>
<feature type="signal peptide" evidence="1">
    <location>
        <begin position="1"/>
        <end position="27"/>
    </location>
</feature>
<reference evidence="2" key="1">
    <citation type="submission" date="2021-02" db="EMBL/GenBank/DDBJ databases">
        <title>Natronogracilivirga saccharolytica gen. nov. sp. nov. a new anaerobic, haloalkiliphilic carbohydrate-fermenting bacterium from soda lake and proposing of Cyclonatronumiaceae fam. nov. in the phylum Balneolaeota.</title>
        <authorList>
            <person name="Zhilina T.N."/>
            <person name="Sorokin D.Y."/>
            <person name="Zavarzina D.G."/>
            <person name="Toshchakov S.V."/>
            <person name="Kublanov I.V."/>
        </authorList>
    </citation>
    <scope>NUCLEOTIDE SEQUENCE</scope>
    <source>
        <strain evidence="2">Z-1702</strain>
    </source>
</reference>
<protein>
    <recommendedName>
        <fullName evidence="4">DUF4402 domain-containing protein</fullName>
    </recommendedName>
</protein>
<evidence type="ECO:0000256" key="1">
    <source>
        <dbReference type="SAM" id="SignalP"/>
    </source>
</evidence>
<keyword evidence="1" id="KW-0732">Signal</keyword>
<sequence length="185" mass="20199">MQLVSVTYNSRVFACAIVCLAMFSVLATEPVYGQNGNGNNGVKTGTINVAASIAIPTEVQLTTLRNMSLDQQLASRGRVNIDPVTDSRSGLLRAEGEPNALVQISFVREQSLSHMEGGAEVTFEFVIAGNEIEDQASAEVLDLENRQYSLNEDGEYYFWIGGEVNLENASRGSYEGMFTVEIEYP</sequence>
<name>A0A8J7UVF7_9BACT</name>
<organism evidence="2 3">
    <name type="scientific">Natronogracilivirga saccharolytica</name>
    <dbReference type="NCBI Taxonomy" id="2812953"/>
    <lineage>
        <taxon>Bacteria</taxon>
        <taxon>Pseudomonadati</taxon>
        <taxon>Balneolota</taxon>
        <taxon>Balneolia</taxon>
        <taxon>Balneolales</taxon>
        <taxon>Cyclonatronaceae</taxon>
        <taxon>Natronogracilivirga</taxon>
    </lineage>
</organism>
<keyword evidence="3" id="KW-1185">Reference proteome</keyword>
<evidence type="ECO:0000313" key="2">
    <source>
        <dbReference type="EMBL" id="MBP3191124.1"/>
    </source>
</evidence>
<evidence type="ECO:0000313" key="3">
    <source>
        <dbReference type="Proteomes" id="UP000673975"/>
    </source>
</evidence>
<dbReference type="AlphaFoldDB" id="A0A8J7UVF7"/>
<dbReference type="Proteomes" id="UP000673975">
    <property type="component" value="Unassembled WGS sequence"/>
</dbReference>